<name>A0A398B0W4_9BACI</name>
<comment type="caution">
    <text evidence="4">The sequence shown here is derived from an EMBL/GenBank/DDBJ whole genome shotgun (WGS) entry which is preliminary data.</text>
</comment>
<organism evidence="4 5">
    <name type="scientific">Mesobacillus zeae</name>
    <dbReference type="NCBI Taxonomy" id="1917180"/>
    <lineage>
        <taxon>Bacteria</taxon>
        <taxon>Bacillati</taxon>
        <taxon>Bacillota</taxon>
        <taxon>Bacilli</taxon>
        <taxon>Bacillales</taxon>
        <taxon>Bacillaceae</taxon>
        <taxon>Mesobacillus</taxon>
    </lineage>
</organism>
<dbReference type="Pfam" id="PF21984">
    <property type="entry name" value="DnaD_N"/>
    <property type="match status" value="1"/>
</dbReference>
<dbReference type="PANTHER" id="PTHR37293:SF6">
    <property type="entry name" value="DNA REPLICATION PROTEIN DNAD"/>
    <property type="match status" value="1"/>
</dbReference>
<dbReference type="SUPFAM" id="SSF158499">
    <property type="entry name" value="DnaD domain-like"/>
    <property type="match status" value="1"/>
</dbReference>
<dbReference type="InterPro" id="IPR006343">
    <property type="entry name" value="DnaB/C_C"/>
</dbReference>
<dbReference type="SUPFAM" id="SSF46785">
    <property type="entry name" value="Winged helix' DNA-binding domain"/>
    <property type="match status" value="1"/>
</dbReference>
<dbReference type="InterPro" id="IPR053843">
    <property type="entry name" value="DnaD_N"/>
</dbReference>
<gene>
    <name evidence="4" type="ORF">D1970_18505</name>
</gene>
<comment type="similarity">
    <text evidence="1">Belongs to the DnaB/DnaD family.</text>
</comment>
<accession>A0A398B0W4</accession>
<dbReference type="OrthoDB" id="9770238at2"/>
<evidence type="ECO:0000259" key="3">
    <source>
        <dbReference type="Pfam" id="PF21984"/>
    </source>
</evidence>
<dbReference type="Gene3D" id="1.10.10.10">
    <property type="entry name" value="Winged helix-like DNA-binding domain superfamily/Winged helix DNA-binding domain"/>
    <property type="match status" value="1"/>
</dbReference>
<proteinExistence type="inferred from homology"/>
<dbReference type="RefSeq" id="WP_119114339.1">
    <property type="nucleotide sequence ID" value="NZ_CBCSEO010000009.1"/>
</dbReference>
<dbReference type="InterPro" id="IPR034829">
    <property type="entry name" value="DnaD-like_sf"/>
</dbReference>
<feature type="domain" description="DnaB/C C-terminal" evidence="2">
    <location>
        <begin position="132"/>
        <end position="202"/>
    </location>
</feature>
<dbReference type="NCBIfam" id="TIGR01446">
    <property type="entry name" value="DnaD_dom"/>
    <property type="match status" value="1"/>
</dbReference>
<evidence type="ECO:0000259" key="2">
    <source>
        <dbReference type="Pfam" id="PF07261"/>
    </source>
</evidence>
<dbReference type="EMBL" id="QWVT01000036">
    <property type="protein sequence ID" value="RID82548.1"/>
    <property type="molecule type" value="Genomic_DNA"/>
</dbReference>
<keyword evidence="5" id="KW-1185">Reference proteome</keyword>
<sequence>MQKSDLLDWLKEGNISIPAVLLSEYKRMNLSEQELVLLLHVQYFMDKGNYFPTPAELAGRMTANSLECSQILRSLIQKGFIEIIEGNSPEGIRFEKYSLQPMQEKLVERFLSSKKQDQAQVRRTEETDVYTCFEKEFGRPLSPFECETLAMWMDDDLHDPIIIKSALREAVISGKLNFRYIDRILFEWKKNGVKTIEQAKSHSRKFRQYQNQQRPVVSDEAKVQSRPVPFYNWLEQ</sequence>
<dbReference type="PANTHER" id="PTHR37293">
    <property type="entry name" value="PHAGE REPLICATION PROTEIN-RELATED"/>
    <property type="match status" value="1"/>
</dbReference>
<evidence type="ECO:0000313" key="4">
    <source>
        <dbReference type="EMBL" id="RID82548.1"/>
    </source>
</evidence>
<dbReference type="Pfam" id="PF07261">
    <property type="entry name" value="DnaB_2"/>
    <property type="match status" value="1"/>
</dbReference>
<evidence type="ECO:0000313" key="5">
    <source>
        <dbReference type="Proteomes" id="UP000265816"/>
    </source>
</evidence>
<protein>
    <submittedName>
        <fullName evidence="4">DnaD domain protein</fullName>
    </submittedName>
</protein>
<dbReference type="Proteomes" id="UP000265816">
    <property type="component" value="Unassembled WGS sequence"/>
</dbReference>
<dbReference type="InterPro" id="IPR036390">
    <property type="entry name" value="WH_DNA-bd_sf"/>
</dbReference>
<dbReference type="Gene3D" id="1.10.10.630">
    <property type="entry name" value="DnaD domain-like"/>
    <property type="match status" value="1"/>
</dbReference>
<evidence type="ECO:0000256" key="1">
    <source>
        <dbReference type="ARBA" id="ARBA00093462"/>
    </source>
</evidence>
<dbReference type="AlphaFoldDB" id="A0A398B0W4"/>
<feature type="domain" description="DnaD N-terminal" evidence="3">
    <location>
        <begin position="17"/>
        <end position="116"/>
    </location>
</feature>
<dbReference type="InterPro" id="IPR036388">
    <property type="entry name" value="WH-like_DNA-bd_sf"/>
</dbReference>
<reference evidence="4 5" key="1">
    <citation type="submission" date="2018-08" db="EMBL/GenBank/DDBJ databases">
        <title>Bacillus jemisoniae sp. nov., Bacillus chryseoplanitiae sp. nov., Bacillus resnikiae sp. nov., and Bacillus frankliniae sp. nov., isolated from Viking spacecraft and associated surfaces.</title>
        <authorList>
            <person name="Seuylemezian A."/>
            <person name="Vaishampayan P."/>
        </authorList>
    </citation>
    <scope>NUCLEOTIDE SEQUENCE [LARGE SCALE GENOMIC DNA]</scope>
    <source>
        <strain evidence="4 5">JJ-247</strain>
    </source>
</reference>
<dbReference type="InterPro" id="IPR053162">
    <property type="entry name" value="DnaD"/>
</dbReference>